<organism evidence="8 9">
    <name type="scientific">Aliivibrio logei</name>
    <name type="common">Vibrio logei</name>
    <dbReference type="NCBI Taxonomy" id="688"/>
    <lineage>
        <taxon>Bacteria</taxon>
        <taxon>Pseudomonadati</taxon>
        <taxon>Pseudomonadota</taxon>
        <taxon>Gammaproteobacteria</taxon>
        <taxon>Vibrionales</taxon>
        <taxon>Vibrionaceae</taxon>
        <taxon>Aliivibrio</taxon>
    </lineage>
</organism>
<reference evidence="8 9" key="1">
    <citation type="submission" date="2016-06" db="EMBL/GenBank/DDBJ databases">
        <authorList>
            <person name="Kjaerup R.B."/>
            <person name="Dalgaard T.S."/>
            <person name="Juul-Madsen H.R."/>
        </authorList>
    </citation>
    <scope>NUCLEOTIDE SEQUENCE [LARGE SCALE GENOMIC DNA]</scope>
    <source>
        <strain evidence="8 9">1S159</strain>
    </source>
</reference>
<dbReference type="InterPro" id="IPR052163">
    <property type="entry name" value="DGC-Regulatory_Protein"/>
</dbReference>
<dbReference type="Pfam" id="PF03924">
    <property type="entry name" value="CHASE"/>
    <property type="match status" value="1"/>
</dbReference>
<feature type="transmembrane region" description="Helical" evidence="5">
    <location>
        <begin position="7"/>
        <end position="27"/>
    </location>
</feature>
<dbReference type="PANTHER" id="PTHR46663">
    <property type="entry name" value="DIGUANYLATE CYCLASE DGCT-RELATED"/>
    <property type="match status" value="1"/>
</dbReference>
<dbReference type="SMART" id="SM00267">
    <property type="entry name" value="GGDEF"/>
    <property type="match status" value="1"/>
</dbReference>
<dbReference type="SUPFAM" id="SSF55073">
    <property type="entry name" value="Nucleotide cyclase"/>
    <property type="match status" value="1"/>
</dbReference>
<evidence type="ECO:0000313" key="9">
    <source>
        <dbReference type="Proteomes" id="UP000093523"/>
    </source>
</evidence>
<dbReference type="InterPro" id="IPR006189">
    <property type="entry name" value="CHASE_dom"/>
</dbReference>
<dbReference type="Gene3D" id="3.30.70.270">
    <property type="match status" value="1"/>
</dbReference>
<dbReference type="GO" id="GO:0003824">
    <property type="term" value="F:catalytic activity"/>
    <property type="evidence" value="ECO:0007669"/>
    <property type="project" value="UniProtKB-ARBA"/>
</dbReference>
<evidence type="ECO:0000313" key="8">
    <source>
        <dbReference type="EMBL" id="OCH17075.1"/>
    </source>
</evidence>
<evidence type="ECO:0000256" key="4">
    <source>
        <dbReference type="ARBA" id="ARBA00023136"/>
    </source>
</evidence>
<evidence type="ECO:0000256" key="5">
    <source>
        <dbReference type="SAM" id="Phobius"/>
    </source>
</evidence>
<comment type="caution">
    <text evidence="8">The sequence shown here is derived from an EMBL/GenBank/DDBJ whole genome shotgun (WGS) entry which is preliminary data.</text>
</comment>
<dbReference type="InterPro" id="IPR043128">
    <property type="entry name" value="Rev_trsase/Diguanyl_cyclase"/>
</dbReference>
<evidence type="ECO:0000259" key="6">
    <source>
        <dbReference type="PROSITE" id="PS50839"/>
    </source>
</evidence>
<dbReference type="PROSITE" id="PS50839">
    <property type="entry name" value="CHASE"/>
    <property type="match status" value="1"/>
</dbReference>
<dbReference type="RefSeq" id="WP_065612175.1">
    <property type="nucleotide sequence ID" value="NZ_CAWMPN010000031.1"/>
</dbReference>
<protein>
    <submittedName>
        <fullName evidence="8">Diguanylate cyclase</fullName>
    </submittedName>
</protein>
<dbReference type="STRING" id="688.A6E04_19680"/>
<dbReference type="Pfam" id="PF00990">
    <property type="entry name" value="GGDEF"/>
    <property type="match status" value="1"/>
</dbReference>
<gene>
    <name evidence="8" type="ORF">A6E04_19680</name>
</gene>
<dbReference type="GO" id="GO:0007165">
    <property type="term" value="P:signal transduction"/>
    <property type="evidence" value="ECO:0007669"/>
    <property type="project" value="UniProtKB-ARBA"/>
</dbReference>
<keyword evidence="3 5" id="KW-1133">Transmembrane helix</keyword>
<dbReference type="GO" id="GO:0016020">
    <property type="term" value="C:membrane"/>
    <property type="evidence" value="ECO:0007669"/>
    <property type="project" value="UniProtKB-SubCell"/>
</dbReference>
<evidence type="ECO:0000256" key="2">
    <source>
        <dbReference type="ARBA" id="ARBA00022692"/>
    </source>
</evidence>
<sequence>MLFKWKNVVIIPLSMVYLYIGYVLFTFSNSITESENKHNMAYLLGKYESEILIKVNEYLTLSQVYKYLIYSDNESISEDNFNIIANNLITDFCAIKSLQLAPGGFVQYAYPKKGNEKVYIDLFSDEKRREDAIFSRDNRISMMSEPLELFQGGSGLIIRTPVFIGNEFNDFWGFSIVILDLNKFINTLSLNDLSRDGFNYKLSFLDKNKNTVEVISESTRDTLNNSINHQFSVLNQKWILSVSSNDGWIDPIEYRYKVYLIFFFVFALSIISYMLINLLEQKKKMYRLSYIDPLTGLYNRRSFDENANNLFKDSILYFSDLNGFKSINDSYGHEVGDLLLVEVSKRMSLLIKDKGCAFRLGGDEFAIFIKKKEVEDISFFKDKILRSICEPMIINGLSVIIGISIGYSIFPYDGENKDELIRIADERMYEMKFKEK</sequence>
<keyword evidence="4 5" id="KW-0472">Membrane</keyword>
<proteinExistence type="predicted"/>
<dbReference type="Gene3D" id="3.30.450.350">
    <property type="entry name" value="CHASE domain"/>
    <property type="match status" value="1"/>
</dbReference>
<accession>A0A1B9NTQ7</accession>
<keyword evidence="2 5" id="KW-0812">Transmembrane</keyword>
<dbReference type="InterPro" id="IPR000160">
    <property type="entry name" value="GGDEF_dom"/>
</dbReference>
<evidence type="ECO:0000259" key="7">
    <source>
        <dbReference type="PROSITE" id="PS50887"/>
    </source>
</evidence>
<dbReference type="PROSITE" id="PS50887">
    <property type="entry name" value="GGDEF"/>
    <property type="match status" value="1"/>
</dbReference>
<dbReference type="OrthoDB" id="9812260at2"/>
<evidence type="ECO:0000256" key="3">
    <source>
        <dbReference type="ARBA" id="ARBA00022989"/>
    </source>
</evidence>
<dbReference type="SMART" id="SM01079">
    <property type="entry name" value="CHASE"/>
    <property type="match status" value="1"/>
</dbReference>
<feature type="transmembrane region" description="Helical" evidence="5">
    <location>
        <begin position="258"/>
        <end position="279"/>
    </location>
</feature>
<evidence type="ECO:0000256" key="1">
    <source>
        <dbReference type="ARBA" id="ARBA00004370"/>
    </source>
</evidence>
<dbReference type="CDD" id="cd01949">
    <property type="entry name" value="GGDEF"/>
    <property type="match status" value="1"/>
</dbReference>
<feature type="transmembrane region" description="Helical" evidence="5">
    <location>
        <begin position="392"/>
        <end position="410"/>
    </location>
</feature>
<dbReference type="InterPro" id="IPR042240">
    <property type="entry name" value="CHASE_sf"/>
</dbReference>
<feature type="domain" description="CHASE" evidence="6">
    <location>
        <begin position="106"/>
        <end position="206"/>
    </location>
</feature>
<dbReference type="PANTHER" id="PTHR46663:SF2">
    <property type="entry name" value="GGDEF DOMAIN-CONTAINING PROTEIN"/>
    <property type="match status" value="1"/>
</dbReference>
<dbReference type="InterPro" id="IPR029787">
    <property type="entry name" value="Nucleotide_cyclase"/>
</dbReference>
<feature type="domain" description="GGDEF" evidence="7">
    <location>
        <begin position="312"/>
        <end position="436"/>
    </location>
</feature>
<name>A0A1B9NTQ7_ALILO</name>
<dbReference type="NCBIfam" id="TIGR00254">
    <property type="entry name" value="GGDEF"/>
    <property type="match status" value="1"/>
</dbReference>
<dbReference type="Proteomes" id="UP000093523">
    <property type="component" value="Unassembled WGS sequence"/>
</dbReference>
<dbReference type="EMBL" id="MAJU01000031">
    <property type="protein sequence ID" value="OCH17075.1"/>
    <property type="molecule type" value="Genomic_DNA"/>
</dbReference>
<dbReference type="AlphaFoldDB" id="A0A1B9NTQ7"/>
<comment type="subcellular location">
    <subcellularLocation>
        <location evidence="1">Membrane</location>
    </subcellularLocation>
</comment>